<dbReference type="InterPro" id="IPR017972">
    <property type="entry name" value="Cyt_P450_CS"/>
</dbReference>
<keyword evidence="2" id="KW-0503">Monooxygenase</keyword>
<dbReference type="EMBL" id="RIAR02000001">
    <property type="protein sequence ID" value="NSL85993.1"/>
    <property type="molecule type" value="Genomic_DNA"/>
</dbReference>
<reference evidence="3" key="1">
    <citation type="submission" date="2020-05" db="EMBL/GenBank/DDBJ databases">
        <title>Chitinophaga laudate sp. nov., isolated from a tropical peat swamp.</title>
        <authorList>
            <person name="Goh C.B.S."/>
            <person name="Lee M.S."/>
            <person name="Parimannan S."/>
            <person name="Pasbakhsh P."/>
            <person name="Yule C.M."/>
            <person name="Rajandas H."/>
            <person name="Loke S."/>
            <person name="Croft L."/>
            <person name="Tan J.B.L."/>
        </authorList>
    </citation>
    <scope>NUCLEOTIDE SEQUENCE</scope>
    <source>
        <strain evidence="3">Mgbs1</strain>
    </source>
</reference>
<dbReference type="GO" id="GO:0020037">
    <property type="term" value="F:heme binding"/>
    <property type="evidence" value="ECO:0007669"/>
    <property type="project" value="InterPro"/>
</dbReference>
<keyword evidence="2" id="KW-0408">Iron</keyword>
<gene>
    <name evidence="3" type="ORF">ECE50_004070</name>
</gene>
<dbReference type="PANTHER" id="PTHR46696:SF1">
    <property type="entry name" value="CYTOCHROME P450 YJIB-RELATED"/>
    <property type="match status" value="1"/>
</dbReference>
<dbReference type="PRINTS" id="PR00385">
    <property type="entry name" value="P450"/>
</dbReference>
<dbReference type="PROSITE" id="PS00086">
    <property type="entry name" value="CYTOCHROME_P450"/>
    <property type="match status" value="1"/>
</dbReference>
<evidence type="ECO:0000256" key="2">
    <source>
        <dbReference type="RuleBase" id="RU000461"/>
    </source>
</evidence>
<comment type="similarity">
    <text evidence="1 2">Belongs to the cytochrome P450 family.</text>
</comment>
<dbReference type="SUPFAM" id="SSF48264">
    <property type="entry name" value="Cytochrome P450"/>
    <property type="match status" value="1"/>
</dbReference>
<protein>
    <submittedName>
        <fullName evidence="3">Cytochrome P450</fullName>
    </submittedName>
</protein>
<keyword evidence="4" id="KW-1185">Reference proteome</keyword>
<keyword evidence="2" id="KW-0560">Oxidoreductase</keyword>
<evidence type="ECO:0000313" key="3">
    <source>
        <dbReference type="EMBL" id="NSL85993.1"/>
    </source>
</evidence>
<proteinExistence type="inferred from homology"/>
<dbReference type="PRINTS" id="PR00359">
    <property type="entry name" value="BP450"/>
</dbReference>
<dbReference type="GO" id="GO:0004497">
    <property type="term" value="F:monooxygenase activity"/>
    <property type="evidence" value="ECO:0007669"/>
    <property type="project" value="UniProtKB-KW"/>
</dbReference>
<dbReference type="InterPro" id="IPR001128">
    <property type="entry name" value="Cyt_P450"/>
</dbReference>
<comment type="caution">
    <text evidence="3">The sequence shown here is derived from an EMBL/GenBank/DDBJ whole genome shotgun (WGS) entry which is preliminary data.</text>
</comment>
<name>A0A3S1CNR9_9BACT</name>
<dbReference type="Pfam" id="PF00067">
    <property type="entry name" value="p450"/>
    <property type="match status" value="1"/>
</dbReference>
<accession>A0A3S1CNR9</accession>
<dbReference type="GO" id="GO:0016705">
    <property type="term" value="F:oxidoreductase activity, acting on paired donors, with incorporation or reduction of molecular oxygen"/>
    <property type="evidence" value="ECO:0007669"/>
    <property type="project" value="InterPro"/>
</dbReference>
<keyword evidence="2" id="KW-0479">Metal-binding</keyword>
<sequence>MIPSIDTIDLAPWCHRMRVAHPIVYNSEYPRVHGGKGAWHLFRYHDIRYVLDHHEIFSSEFISRKNHLGNSFLATDPPRHGKLRSLVAKAFTPTAIAYLESWITSQCESLLQPLLSAGKMDFIDAFARQLPKRTILQFLGLPPEITAQLLPQEIDILGKNHSEDPGSLQLMEERISQPFYQYISQYQQGITSGHNIIAGLIDANIDGEKLTLAELLGFCIVLLSGGIETTEAFLGNAMYTLCKLPALQEYLIQHPASIPAAMEEVLRFRSPVLNFHRIARHNTIINGIEIKAGELVGLYSISANRDPEVFNNPDEFNIWRNNSISLSFGHGIHSCIGSMLARMEARIAFSVILKHMSGIGIQEDAVLSLSGSPITYDLKTLPITFRNRHIQ</sequence>
<dbReference type="Proteomes" id="UP000281028">
    <property type="component" value="Unassembled WGS sequence"/>
</dbReference>
<organism evidence="3 4">
    <name type="scientific">Chitinophaga solisilvae</name>
    <dbReference type="NCBI Taxonomy" id="1233460"/>
    <lineage>
        <taxon>Bacteria</taxon>
        <taxon>Pseudomonadati</taxon>
        <taxon>Bacteroidota</taxon>
        <taxon>Chitinophagia</taxon>
        <taxon>Chitinophagales</taxon>
        <taxon>Chitinophagaceae</taxon>
        <taxon>Chitinophaga</taxon>
    </lineage>
</organism>
<dbReference type="Gene3D" id="1.10.630.10">
    <property type="entry name" value="Cytochrome P450"/>
    <property type="match status" value="1"/>
</dbReference>
<dbReference type="GO" id="GO:0005506">
    <property type="term" value="F:iron ion binding"/>
    <property type="evidence" value="ECO:0007669"/>
    <property type="project" value="InterPro"/>
</dbReference>
<dbReference type="InterPro" id="IPR036396">
    <property type="entry name" value="Cyt_P450_sf"/>
</dbReference>
<dbReference type="OrthoDB" id="9801155at2"/>
<dbReference type="AlphaFoldDB" id="A0A3S1CNR9"/>
<evidence type="ECO:0000256" key="1">
    <source>
        <dbReference type="ARBA" id="ARBA00010617"/>
    </source>
</evidence>
<dbReference type="InterPro" id="IPR002397">
    <property type="entry name" value="Cyt_P450_B"/>
</dbReference>
<evidence type="ECO:0000313" key="4">
    <source>
        <dbReference type="Proteomes" id="UP000281028"/>
    </source>
</evidence>
<keyword evidence="2" id="KW-0349">Heme</keyword>
<dbReference type="PANTHER" id="PTHR46696">
    <property type="entry name" value="P450, PUTATIVE (EUROFUNG)-RELATED"/>
    <property type="match status" value="1"/>
</dbReference>